<evidence type="ECO:0000256" key="1">
    <source>
        <dbReference type="SAM" id="SignalP"/>
    </source>
</evidence>
<feature type="signal peptide" evidence="1">
    <location>
        <begin position="1"/>
        <end position="25"/>
    </location>
</feature>
<proteinExistence type="predicted"/>
<feature type="chain" id="PRO_5008055004" description="UrcA family protein" evidence="1">
    <location>
        <begin position="26"/>
        <end position="102"/>
    </location>
</feature>
<protein>
    <recommendedName>
        <fullName evidence="4">UrcA family protein</fullName>
    </recommendedName>
</protein>
<dbReference type="OrthoDB" id="8141463at2"/>
<evidence type="ECO:0000313" key="3">
    <source>
        <dbReference type="Proteomes" id="UP000076959"/>
    </source>
</evidence>
<name>A0A176YU68_9BRAD</name>
<sequence>MLSMKQLSLPVLVLAALVAGQAASAQVLLPGTPLLNPPPPIPPPPPKIAVPKVPQLDAPPSYNFQPIPRTSFGDRIARCLDEAAGAGLSPADRDTYARSCAN</sequence>
<evidence type="ECO:0008006" key="4">
    <source>
        <dbReference type="Google" id="ProtNLM"/>
    </source>
</evidence>
<dbReference type="EMBL" id="LUUB01000052">
    <property type="protein sequence ID" value="OAF10341.1"/>
    <property type="molecule type" value="Genomic_DNA"/>
</dbReference>
<evidence type="ECO:0000313" key="2">
    <source>
        <dbReference type="EMBL" id="OAF10341.1"/>
    </source>
</evidence>
<comment type="caution">
    <text evidence="2">The sequence shown here is derived from an EMBL/GenBank/DDBJ whole genome shotgun (WGS) entry which is preliminary data.</text>
</comment>
<dbReference type="RefSeq" id="WP_063699753.1">
    <property type="nucleotide sequence ID" value="NZ_LUUB01000052.1"/>
</dbReference>
<dbReference type="AlphaFoldDB" id="A0A176YU68"/>
<dbReference type="STRING" id="1505087.AYJ54_10810"/>
<keyword evidence="3" id="KW-1185">Reference proteome</keyword>
<keyword evidence="1" id="KW-0732">Signal</keyword>
<gene>
    <name evidence="2" type="ORF">AYJ54_10810</name>
</gene>
<accession>A0A176YU68</accession>
<dbReference type="Proteomes" id="UP000076959">
    <property type="component" value="Unassembled WGS sequence"/>
</dbReference>
<organism evidence="2 3">
    <name type="scientific">Bradyrhizobium centrolobii</name>
    <dbReference type="NCBI Taxonomy" id="1505087"/>
    <lineage>
        <taxon>Bacteria</taxon>
        <taxon>Pseudomonadati</taxon>
        <taxon>Pseudomonadota</taxon>
        <taxon>Alphaproteobacteria</taxon>
        <taxon>Hyphomicrobiales</taxon>
        <taxon>Nitrobacteraceae</taxon>
        <taxon>Bradyrhizobium</taxon>
    </lineage>
</organism>
<reference evidence="2 3" key="1">
    <citation type="submission" date="2016-03" db="EMBL/GenBank/DDBJ databases">
        <title>Draft Genome Sequence of the Strain BR 10245 (Bradyrhizobium sp.) isolated from nodules of Centrolobium paraense.</title>
        <authorList>
            <person name="Simoes-Araujo J.L.Sr."/>
            <person name="Barauna A.C."/>
            <person name="Silva K."/>
            <person name="Zilli J.E."/>
        </authorList>
    </citation>
    <scope>NUCLEOTIDE SEQUENCE [LARGE SCALE GENOMIC DNA]</scope>
    <source>
        <strain evidence="2 3">BR 10245</strain>
    </source>
</reference>